<dbReference type="GO" id="GO:0016832">
    <property type="term" value="F:aldehyde-lyase activity"/>
    <property type="evidence" value="ECO:0007669"/>
    <property type="project" value="InterPro"/>
</dbReference>
<dbReference type="PROSITE" id="PS60002">
    <property type="entry name" value="PHOSPHOKETOLASE_1"/>
    <property type="match status" value="1"/>
</dbReference>
<keyword evidence="4" id="KW-0456">Lyase</keyword>
<evidence type="ECO:0000256" key="4">
    <source>
        <dbReference type="ARBA" id="ARBA00023239"/>
    </source>
</evidence>
<name>A0AAN6TC21_9PEZI</name>
<dbReference type="InterPro" id="IPR019789">
    <property type="entry name" value="Xul5P/Fru6P_PKetolase_ThDP_BS"/>
</dbReference>
<dbReference type="Gene3D" id="3.40.50.920">
    <property type="match status" value="1"/>
</dbReference>
<feature type="domain" description="Xylulose 5-phosphate/Fructose 6-phosphate phosphoketolase N-terminal" evidence="7">
    <location>
        <begin position="25"/>
        <end position="385"/>
    </location>
</feature>
<dbReference type="CDD" id="cd02011">
    <property type="entry name" value="TPP_PK"/>
    <property type="match status" value="1"/>
</dbReference>
<dbReference type="Proteomes" id="UP001302812">
    <property type="component" value="Unassembled WGS sequence"/>
</dbReference>
<dbReference type="RefSeq" id="XP_064669174.1">
    <property type="nucleotide sequence ID" value="XM_064818590.1"/>
</dbReference>
<evidence type="ECO:0000256" key="5">
    <source>
        <dbReference type="SAM" id="MobiDB-lite"/>
    </source>
</evidence>
<evidence type="ECO:0000256" key="2">
    <source>
        <dbReference type="ARBA" id="ARBA00005623"/>
    </source>
</evidence>
<dbReference type="Gene3D" id="3.40.50.970">
    <property type="match status" value="2"/>
</dbReference>
<proteinExistence type="inferred from homology"/>
<evidence type="ECO:0000259" key="6">
    <source>
        <dbReference type="Pfam" id="PF09363"/>
    </source>
</evidence>
<evidence type="ECO:0000313" key="8">
    <source>
        <dbReference type="EMBL" id="KAK4111604.1"/>
    </source>
</evidence>
<accession>A0AAN6TC21</accession>
<dbReference type="PIRSF" id="PIRSF017245">
    <property type="entry name" value="Phosphoketolase"/>
    <property type="match status" value="1"/>
</dbReference>
<dbReference type="PANTHER" id="PTHR31273:SF0">
    <property type="entry name" value="PHOSPHOKETOLASE-RELATED"/>
    <property type="match status" value="1"/>
</dbReference>
<comment type="cofactor">
    <cofactor evidence="1">
        <name>thiamine diphosphate</name>
        <dbReference type="ChEBI" id="CHEBI:58937"/>
    </cofactor>
</comment>
<dbReference type="GO" id="GO:0005975">
    <property type="term" value="P:carbohydrate metabolic process"/>
    <property type="evidence" value="ECO:0007669"/>
    <property type="project" value="InterPro"/>
</dbReference>
<dbReference type="InterPro" id="IPR005593">
    <property type="entry name" value="Xul5P/Fru6P_PKetolase"/>
</dbReference>
<dbReference type="InterPro" id="IPR018969">
    <property type="entry name" value="Xul5P/Fru6P_PKetolase_C"/>
</dbReference>
<dbReference type="InterPro" id="IPR009014">
    <property type="entry name" value="Transketo_C/PFOR_II"/>
</dbReference>
<comment type="similarity">
    <text evidence="2">Belongs to the XFP family.</text>
</comment>
<feature type="region of interest" description="Disordered" evidence="5">
    <location>
        <begin position="1"/>
        <end position="24"/>
    </location>
</feature>
<keyword evidence="9" id="KW-1185">Reference proteome</keyword>
<evidence type="ECO:0000313" key="9">
    <source>
        <dbReference type="Proteomes" id="UP001302812"/>
    </source>
</evidence>
<organism evidence="8 9">
    <name type="scientific">Canariomyces notabilis</name>
    <dbReference type="NCBI Taxonomy" id="2074819"/>
    <lineage>
        <taxon>Eukaryota</taxon>
        <taxon>Fungi</taxon>
        <taxon>Dikarya</taxon>
        <taxon>Ascomycota</taxon>
        <taxon>Pezizomycotina</taxon>
        <taxon>Sordariomycetes</taxon>
        <taxon>Sordariomycetidae</taxon>
        <taxon>Sordariales</taxon>
        <taxon>Chaetomiaceae</taxon>
        <taxon>Canariomyces</taxon>
    </lineage>
</organism>
<reference evidence="8" key="1">
    <citation type="journal article" date="2023" name="Mol. Phylogenet. Evol.">
        <title>Genome-scale phylogeny and comparative genomics of the fungal order Sordariales.</title>
        <authorList>
            <person name="Hensen N."/>
            <person name="Bonometti L."/>
            <person name="Westerberg I."/>
            <person name="Brannstrom I.O."/>
            <person name="Guillou S."/>
            <person name="Cros-Aarteil S."/>
            <person name="Calhoun S."/>
            <person name="Haridas S."/>
            <person name="Kuo A."/>
            <person name="Mondo S."/>
            <person name="Pangilinan J."/>
            <person name="Riley R."/>
            <person name="LaButti K."/>
            <person name="Andreopoulos B."/>
            <person name="Lipzen A."/>
            <person name="Chen C."/>
            <person name="Yan M."/>
            <person name="Daum C."/>
            <person name="Ng V."/>
            <person name="Clum A."/>
            <person name="Steindorff A."/>
            <person name="Ohm R.A."/>
            <person name="Martin F."/>
            <person name="Silar P."/>
            <person name="Natvig D.O."/>
            <person name="Lalanne C."/>
            <person name="Gautier V."/>
            <person name="Ament-Velasquez S.L."/>
            <person name="Kruys A."/>
            <person name="Hutchinson M.I."/>
            <person name="Powell A.J."/>
            <person name="Barry K."/>
            <person name="Miller A.N."/>
            <person name="Grigoriev I.V."/>
            <person name="Debuchy R."/>
            <person name="Gladieux P."/>
            <person name="Hiltunen Thoren M."/>
            <person name="Johannesson H."/>
        </authorList>
    </citation>
    <scope>NUCLEOTIDE SEQUENCE</scope>
    <source>
        <strain evidence="8">CBS 508.74</strain>
    </source>
</reference>
<dbReference type="Pfam" id="PF03894">
    <property type="entry name" value="XFP"/>
    <property type="match status" value="1"/>
</dbReference>
<keyword evidence="3" id="KW-0786">Thiamine pyrophosphate</keyword>
<dbReference type="NCBIfam" id="NF003617">
    <property type="entry name" value="PRK05261.1-2"/>
    <property type="match status" value="1"/>
</dbReference>
<evidence type="ECO:0000256" key="1">
    <source>
        <dbReference type="ARBA" id="ARBA00001964"/>
    </source>
</evidence>
<dbReference type="Pfam" id="PF09363">
    <property type="entry name" value="XFP_C"/>
    <property type="match status" value="1"/>
</dbReference>
<feature type="domain" description="Xylulose 5-phosphate/Fructose 6-phosphate phosphoketolase C-terminal" evidence="6">
    <location>
        <begin position="610"/>
        <end position="812"/>
    </location>
</feature>
<dbReference type="PANTHER" id="PTHR31273">
    <property type="entry name" value="PHOSPHOKETOLASE-RELATED"/>
    <property type="match status" value="1"/>
</dbReference>
<evidence type="ECO:0000256" key="3">
    <source>
        <dbReference type="ARBA" id="ARBA00023052"/>
    </source>
</evidence>
<dbReference type="NCBIfam" id="NF003619">
    <property type="entry name" value="PRK05261.1-4"/>
    <property type="match status" value="1"/>
</dbReference>
<sequence length="827" mass="93240">MSDPKQPESISPFGPARSTIKGSPLSEDELNKYNDFFKASLYLSLGMIYLRENPLLKEPLRTQHLKARLLGHFGSAPGQIFTYMHFNRLISKYDLDSIFISGPGHGAPAVLSQAYLEGTYSEVYPETSEDEEGMHRFFKQFSFPGGIGSHATPETPGSIHEGGELGYSLSHAFGAVFDHPDLIALTMVGDGEAETGPLATSWHSNKFLNPITDGAVLPVLHLNGYKINNPTVLARISHKELENLFLGYGYQPYFVEGDEVNSMHQAMAATLEHCVMEIRKFQKQARESGKAFRPMWPVVILRSPKGWTGPRKVDDKYLEGYWRAHQVPITDVHTNPEHLKLLEKWMRSYEPDRLFANGKISPELKALCPTGNRRMSANPVANGGLLRKPLRMPDFRNYAIKVDKPAVTMDASMQNVAKFLRDVMAANQTNFRLFGPDETESNKLSNVYQAGKKVWMGEYFEEDSNGGNLAREGRVMEILSEHTCEGWLEGYVLSGRHGLLNSYEPFIHVIDSMVNQVRSRPDPHCKWLEKCLEVEWRAKVASLNILLTAVVWRQDHNGFTHQDPGFLDVVANKSPEVVRIYLPPDGNCLLSCMDHCLRSTNYVNVIVADKQEHLQYLPMEDAIVHCTKGIGIWPQFSTDRGEEPDVVMASCGDISTHESLAAIDLLLQHFPELKIRCVNVVDLFKLISHVDHPHGMTDAEWVSVFTADKPIIFNFHSYPWLVHRLAYKRPGSSANLHVRGYKEKGNIDTPLELAIRNQTDRFSLAMDAIDRIPHLRNRGAAAREALHSAQIKARNEAYETGIDPPFLKNWTWPHTGLWKAAIPKLMG</sequence>
<dbReference type="InterPro" id="IPR029061">
    <property type="entry name" value="THDP-binding"/>
</dbReference>
<dbReference type="InterPro" id="IPR018970">
    <property type="entry name" value="Xul5P/Fru6P_PKetolase_N"/>
</dbReference>
<protein>
    <submittedName>
        <fullName evidence="8">D-xylulose 5-phosphate/D-fructose 6-phosphate phosphoketolase-like protein</fullName>
    </submittedName>
</protein>
<dbReference type="AlphaFoldDB" id="A0AAN6TC21"/>
<dbReference type="PROSITE" id="PS60003">
    <property type="entry name" value="PHOSPHOKETOLASE_2"/>
    <property type="match status" value="1"/>
</dbReference>
<evidence type="ECO:0000259" key="7">
    <source>
        <dbReference type="Pfam" id="PF09364"/>
    </source>
</evidence>
<dbReference type="InterPro" id="IPR019790">
    <property type="entry name" value="Xul5P/Fru6P_PKetolase_CS"/>
</dbReference>
<comment type="caution">
    <text evidence="8">The sequence shown here is derived from an EMBL/GenBank/DDBJ whole genome shotgun (WGS) entry which is preliminary data.</text>
</comment>
<dbReference type="EMBL" id="MU853345">
    <property type="protein sequence ID" value="KAK4111604.1"/>
    <property type="molecule type" value="Genomic_DNA"/>
</dbReference>
<reference evidence="8" key="2">
    <citation type="submission" date="2023-05" db="EMBL/GenBank/DDBJ databases">
        <authorList>
            <consortium name="Lawrence Berkeley National Laboratory"/>
            <person name="Steindorff A."/>
            <person name="Hensen N."/>
            <person name="Bonometti L."/>
            <person name="Westerberg I."/>
            <person name="Brannstrom I.O."/>
            <person name="Guillou S."/>
            <person name="Cros-Aarteil S."/>
            <person name="Calhoun S."/>
            <person name="Haridas S."/>
            <person name="Kuo A."/>
            <person name="Mondo S."/>
            <person name="Pangilinan J."/>
            <person name="Riley R."/>
            <person name="Labutti K."/>
            <person name="Andreopoulos B."/>
            <person name="Lipzen A."/>
            <person name="Chen C."/>
            <person name="Yanf M."/>
            <person name="Daum C."/>
            <person name="Ng V."/>
            <person name="Clum A."/>
            <person name="Ohm R."/>
            <person name="Martin F."/>
            <person name="Silar P."/>
            <person name="Natvig D."/>
            <person name="Lalanne C."/>
            <person name="Gautier V."/>
            <person name="Ament-Velasquez S.L."/>
            <person name="Kruys A."/>
            <person name="Hutchinson M.I."/>
            <person name="Powell A.J."/>
            <person name="Barry K."/>
            <person name="Miller A.N."/>
            <person name="Grigoriev I.V."/>
            <person name="Debuchy R."/>
            <person name="Gladieux P."/>
            <person name="Thoren M.H."/>
            <person name="Johannesson H."/>
        </authorList>
    </citation>
    <scope>NUCLEOTIDE SEQUENCE</scope>
    <source>
        <strain evidence="8">CBS 508.74</strain>
    </source>
</reference>
<gene>
    <name evidence="8" type="ORF">N656DRAFT_829899</name>
</gene>
<dbReference type="GeneID" id="89942716"/>
<dbReference type="Pfam" id="PF09364">
    <property type="entry name" value="XFP_N"/>
    <property type="match status" value="1"/>
</dbReference>
<dbReference type="SUPFAM" id="SSF52518">
    <property type="entry name" value="Thiamin diphosphate-binding fold (THDP-binding)"/>
    <property type="match status" value="2"/>
</dbReference>